<evidence type="ECO:0000313" key="1">
    <source>
        <dbReference type="EMBL" id="GDZ94386.1"/>
    </source>
</evidence>
<dbReference type="Proteomes" id="UP000299794">
    <property type="component" value="Unassembled WGS sequence"/>
</dbReference>
<dbReference type="EMBL" id="BJCD01000043">
    <property type="protein sequence ID" value="GDZ94386.1"/>
    <property type="molecule type" value="Genomic_DNA"/>
</dbReference>
<dbReference type="InterPro" id="IPR029044">
    <property type="entry name" value="Nucleotide-diphossugar_trans"/>
</dbReference>
<evidence type="ECO:0008006" key="3">
    <source>
        <dbReference type="Google" id="ProtNLM"/>
    </source>
</evidence>
<protein>
    <recommendedName>
        <fullName evidence="3">Methionine synthase</fullName>
    </recommendedName>
</protein>
<dbReference type="RefSeq" id="WP_201799645.1">
    <property type="nucleotide sequence ID" value="NZ_BJCD01000043.1"/>
</dbReference>
<gene>
    <name evidence="1" type="ORF">PA905_23410</name>
</gene>
<dbReference type="SUPFAM" id="SSF53448">
    <property type="entry name" value="Nucleotide-diphospho-sugar transferases"/>
    <property type="match status" value="1"/>
</dbReference>
<proteinExistence type="predicted"/>
<accession>A0A4P5ZE91</accession>
<organism evidence="1 2">
    <name type="scientific">Planktothrix agardhii CCAP 1459/11A</name>
    <dbReference type="NCBI Taxonomy" id="282420"/>
    <lineage>
        <taxon>Bacteria</taxon>
        <taxon>Bacillati</taxon>
        <taxon>Cyanobacteriota</taxon>
        <taxon>Cyanophyceae</taxon>
        <taxon>Oscillatoriophycideae</taxon>
        <taxon>Oscillatoriales</taxon>
        <taxon>Microcoleaceae</taxon>
        <taxon>Planktothrix</taxon>
    </lineage>
</organism>
<comment type="caution">
    <text evidence="1">The sequence shown here is derived from an EMBL/GenBank/DDBJ whole genome shotgun (WGS) entry which is preliminary data.</text>
</comment>
<sequence length="148" mass="17646">MSSCGIYTFGNDYVYDQLIALLNSIEANVGTDFPVCIIPYDQRLDKILPEIRARKQVTLYDDWESIKEWDHFVKEVWASHPRSKDVNGNREFWFYQGNTHRKLVSFNGLFEKFVFYDTDSLAMKPLNNLFEKLDHYDFVFDDWEHIKA</sequence>
<name>A0A4P5ZE91_PLAAG</name>
<dbReference type="AlphaFoldDB" id="A0A4P5ZE91"/>
<reference evidence="2" key="1">
    <citation type="submission" date="2019-02" db="EMBL/GenBank/DDBJ databases">
        <title>Draft genome sequence of Planktothrix agardhii NIES-905.</title>
        <authorList>
            <person name="Yamaguchi H."/>
            <person name="Suzuki S."/>
            <person name="Kawachi M."/>
        </authorList>
    </citation>
    <scope>NUCLEOTIDE SEQUENCE [LARGE SCALE GENOMIC DNA]</scope>
    <source>
        <strain evidence="2">CCAP 1459/11A</strain>
    </source>
</reference>
<evidence type="ECO:0000313" key="2">
    <source>
        <dbReference type="Proteomes" id="UP000299794"/>
    </source>
</evidence>